<reference evidence="8 13" key="2">
    <citation type="submission" date="2016-10" db="EMBL/GenBank/DDBJ databases">
        <authorList>
            <person name="de Groot N.N."/>
        </authorList>
    </citation>
    <scope>NUCLEOTIDE SEQUENCE [LARGE SCALE GENOMIC DNA]</scope>
    <source>
        <strain evidence="8 13">WG7</strain>
    </source>
</reference>
<dbReference type="Proteomes" id="UP000198945">
    <property type="component" value="Unassembled WGS sequence"/>
</dbReference>
<evidence type="ECO:0000256" key="1">
    <source>
        <dbReference type="ARBA" id="ARBA00022555"/>
    </source>
</evidence>
<dbReference type="PANTHER" id="PTHR11586">
    <property type="entry name" value="TRNA-AMINOACYLATION COFACTOR ARC1 FAMILY MEMBER"/>
    <property type="match status" value="1"/>
</dbReference>
<dbReference type="InterPro" id="IPR051270">
    <property type="entry name" value="Tyrosine-tRNA_ligase_regulator"/>
</dbReference>
<evidence type="ECO:0000313" key="10">
    <source>
        <dbReference type="EMBL" id="TDS33772.1"/>
    </source>
</evidence>
<evidence type="ECO:0000313" key="5">
    <source>
        <dbReference type="EMBL" id="PXV69410.1"/>
    </source>
</evidence>
<protein>
    <submittedName>
        <fullName evidence="6">tRNA-binding protein</fullName>
    </submittedName>
</protein>
<evidence type="ECO:0000313" key="18">
    <source>
        <dbReference type="Proteomes" id="UP000324896"/>
    </source>
</evidence>
<evidence type="ECO:0000313" key="7">
    <source>
        <dbReference type="EMBL" id="SDE74238.1"/>
    </source>
</evidence>
<dbReference type="STRING" id="54121.SAMN04515653_10618"/>
<dbReference type="NCBIfam" id="TIGR02222">
    <property type="entry name" value="chap_CsaA"/>
    <property type="match status" value="1"/>
</dbReference>
<sequence length="109" mass="12281">MAEFKDFMKLDIRVGKIIEAENFEKANDSAYKLRLDFGEDIGQKKSSAQITDLYRTKDLIGKQVLAVINFPPKQIADFMSEVLVLGIYSEKGVVLIEPEQEVKLGSRLG</sequence>
<dbReference type="PANTHER" id="PTHR11586:SF37">
    <property type="entry name" value="TRNA-BINDING DOMAIN-CONTAINING PROTEIN"/>
    <property type="match status" value="1"/>
</dbReference>
<feature type="domain" description="TRNA-binding" evidence="4">
    <location>
        <begin position="6"/>
        <end position="109"/>
    </location>
</feature>
<dbReference type="Proteomes" id="UP000198612">
    <property type="component" value="Unassembled WGS sequence"/>
</dbReference>
<dbReference type="Proteomes" id="UP000247389">
    <property type="component" value="Unassembled WGS sequence"/>
</dbReference>
<evidence type="ECO:0000313" key="14">
    <source>
        <dbReference type="Proteomes" id="UP000199519"/>
    </source>
</evidence>
<dbReference type="Proteomes" id="UP000199519">
    <property type="component" value="Unassembled WGS sequence"/>
</dbReference>
<dbReference type="GO" id="GO:0000049">
    <property type="term" value="F:tRNA binding"/>
    <property type="evidence" value="ECO:0007669"/>
    <property type="project" value="UniProtKB-UniRule"/>
</dbReference>
<evidence type="ECO:0000313" key="12">
    <source>
        <dbReference type="Proteomes" id="UP000198612"/>
    </source>
</evidence>
<dbReference type="Pfam" id="PF01588">
    <property type="entry name" value="tRNA_bind"/>
    <property type="match status" value="1"/>
</dbReference>
<dbReference type="CDD" id="cd02798">
    <property type="entry name" value="tRNA_bind_CsaA"/>
    <property type="match status" value="1"/>
</dbReference>
<evidence type="ECO:0000259" key="4">
    <source>
        <dbReference type="PROSITE" id="PS50886"/>
    </source>
</evidence>
<reference evidence="10 17" key="4">
    <citation type="submission" date="2019-03" db="EMBL/GenBank/DDBJ databases">
        <title>Deep subsurface shale carbon reservoir microbial communities from Ohio and West Virginia, USA.</title>
        <authorList>
            <person name="Wrighton K."/>
        </authorList>
    </citation>
    <scope>NUCLEOTIDE SEQUENCE [LARGE SCALE GENOMIC DNA]</scope>
    <source>
        <strain evidence="10 17">UTICA-S4D12</strain>
    </source>
</reference>
<evidence type="ECO:0000313" key="13">
    <source>
        <dbReference type="Proteomes" id="UP000198945"/>
    </source>
</evidence>
<accession>A0A1G6PB98</accession>
<evidence type="ECO:0000256" key="3">
    <source>
        <dbReference type="PROSITE-ProRule" id="PRU00209"/>
    </source>
</evidence>
<dbReference type="EMBL" id="FNBJ01000001">
    <property type="protein sequence ID" value="SDE74238.1"/>
    <property type="molecule type" value="Genomic_DNA"/>
</dbReference>
<dbReference type="GeneID" id="57011758"/>
<dbReference type="RefSeq" id="WP_073155368.1">
    <property type="nucleotide sequence ID" value="NZ_FMYT01000013.1"/>
</dbReference>
<evidence type="ECO:0000256" key="2">
    <source>
        <dbReference type="ARBA" id="ARBA00022884"/>
    </source>
</evidence>
<dbReference type="Proteomes" id="UP000295472">
    <property type="component" value="Unassembled WGS sequence"/>
</dbReference>
<keyword evidence="14" id="KW-1185">Reference proteome</keyword>
<reference evidence="12 14" key="1">
    <citation type="submission" date="2016-10" db="EMBL/GenBank/DDBJ databases">
        <authorList>
            <person name="Varghese N."/>
            <person name="Submissions S."/>
        </authorList>
    </citation>
    <scope>NUCLEOTIDE SEQUENCE [LARGE SCALE GENOMIC DNA]</scope>
    <source>
        <strain evidence="6 18">WG10</strain>
        <strain evidence="7 14">WG2</strain>
        <strain evidence="9 12">WG5</strain>
    </source>
</reference>
<dbReference type="EMBL" id="SOAA01000004">
    <property type="protein sequence ID" value="TDS33772.1"/>
    <property type="molecule type" value="Genomic_DNA"/>
</dbReference>
<dbReference type="OrthoDB" id="9794564at2"/>
<reference evidence="5 15" key="3">
    <citation type="submission" date="2018-04" db="EMBL/GenBank/DDBJ databases">
        <title>Subsurface microbial communities from deep shales in Ohio and West Virginia, USA.</title>
        <authorList>
            <person name="Wrighton K."/>
        </authorList>
    </citation>
    <scope>NUCLEOTIDE SEQUENCE [LARGE SCALE GENOMIC DNA]</scope>
    <source>
        <strain evidence="11 16">DSMZ 11287</strain>
        <strain evidence="5 15">MSL28</strain>
    </source>
</reference>
<dbReference type="NCBIfam" id="NF007495">
    <property type="entry name" value="PRK10089.1-4"/>
    <property type="match status" value="1"/>
</dbReference>
<evidence type="ECO:0000313" key="6">
    <source>
        <dbReference type="EMBL" id="SDC76707.1"/>
    </source>
</evidence>
<evidence type="ECO:0000313" key="11">
    <source>
        <dbReference type="EMBL" id="TDX46818.1"/>
    </source>
</evidence>
<evidence type="ECO:0000313" key="17">
    <source>
        <dbReference type="Proteomes" id="UP000295758"/>
    </source>
</evidence>
<name>A0A1G6PB98_9FIRM</name>
<gene>
    <name evidence="10" type="ORF">BY453_104165</name>
    <name evidence="11" type="ORF">C7954_10320</name>
    <name evidence="5" type="ORF">C8C78_103124</name>
    <name evidence="6" type="ORF">SAMN04488597_11372</name>
    <name evidence="7" type="ORF">SAMN04488598_101265</name>
    <name evidence="9" type="ORF">SAMN04515652_10126</name>
    <name evidence="8" type="ORF">SAMN04515654_107117</name>
</gene>
<dbReference type="EMBL" id="QICM01000003">
    <property type="protein sequence ID" value="PXV69410.1"/>
    <property type="molecule type" value="Genomic_DNA"/>
</dbReference>
<dbReference type="Proteomes" id="UP000324896">
    <property type="component" value="Unassembled WGS sequence"/>
</dbReference>
<dbReference type="EMBL" id="FMYT01000013">
    <property type="protein sequence ID" value="SDC76707.1"/>
    <property type="molecule type" value="Genomic_DNA"/>
</dbReference>
<evidence type="ECO:0000313" key="8">
    <source>
        <dbReference type="EMBL" id="SDI50567.1"/>
    </source>
</evidence>
<keyword evidence="2 3" id="KW-0694">RNA-binding</keyword>
<dbReference type="Gene3D" id="2.40.50.140">
    <property type="entry name" value="Nucleic acid-binding proteins"/>
    <property type="match status" value="1"/>
</dbReference>
<dbReference type="AlphaFoldDB" id="A0A1G6PB98"/>
<dbReference type="EMBL" id="FOHG01000001">
    <property type="protein sequence ID" value="SES61435.1"/>
    <property type="molecule type" value="Genomic_DNA"/>
</dbReference>
<dbReference type="InterPro" id="IPR008231">
    <property type="entry name" value="CsaA"/>
</dbReference>
<organism evidence="6 18">
    <name type="scientific">Halanaerobium congolense</name>
    <dbReference type="NCBI Taxonomy" id="54121"/>
    <lineage>
        <taxon>Bacteria</taxon>
        <taxon>Bacillati</taxon>
        <taxon>Bacillota</taxon>
        <taxon>Clostridia</taxon>
        <taxon>Halanaerobiales</taxon>
        <taxon>Halanaerobiaceae</taxon>
        <taxon>Halanaerobium</taxon>
    </lineage>
</organism>
<dbReference type="NCBIfam" id="NF007494">
    <property type="entry name" value="PRK10089.1-3"/>
    <property type="match status" value="1"/>
</dbReference>
<dbReference type="EMBL" id="SOEF01000003">
    <property type="protein sequence ID" value="TDX46818.1"/>
    <property type="molecule type" value="Genomic_DNA"/>
</dbReference>
<dbReference type="EMBL" id="FNEH01000007">
    <property type="protein sequence ID" value="SDI50567.1"/>
    <property type="molecule type" value="Genomic_DNA"/>
</dbReference>
<evidence type="ECO:0000313" key="9">
    <source>
        <dbReference type="EMBL" id="SES61435.1"/>
    </source>
</evidence>
<dbReference type="InterPro" id="IPR002547">
    <property type="entry name" value="tRNA-bd_dom"/>
</dbReference>
<dbReference type="FunFam" id="2.40.50.140:FF:000165">
    <property type="entry name" value="Chaperone CsaA"/>
    <property type="match status" value="1"/>
</dbReference>
<evidence type="ECO:0000313" key="15">
    <source>
        <dbReference type="Proteomes" id="UP000247389"/>
    </source>
</evidence>
<evidence type="ECO:0000313" key="16">
    <source>
        <dbReference type="Proteomes" id="UP000295472"/>
    </source>
</evidence>
<proteinExistence type="predicted"/>
<dbReference type="InterPro" id="IPR012340">
    <property type="entry name" value="NA-bd_OB-fold"/>
</dbReference>
<dbReference type="PROSITE" id="PS50886">
    <property type="entry name" value="TRBD"/>
    <property type="match status" value="1"/>
</dbReference>
<dbReference type="Proteomes" id="UP000295758">
    <property type="component" value="Unassembled WGS sequence"/>
</dbReference>
<dbReference type="SUPFAM" id="SSF50249">
    <property type="entry name" value="Nucleic acid-binding proteins"/>
    <property type="match status" value="1"/>
</dbReference>
<keyword evidence="1 3" id="KW-0820">tRNA-binding</keyword>